<keyword evidence="4" id="KW-0378">Hydrolase</keyword>
<organism evidence="9 10">
    <name type="scientific">Galdieria partita</name>
    <dbReference type="NCBI Taxonomy" id="83374"/>
    <lineage>
        <taxon>Eukaryota</taxon>
        <taxon>Rhodophyta</taxon>
        <taxon>Bangiophyceae</taxon>
        <taxon>Galdieriales</taxon>
        <taxon>Galdieriaceae</taxon>
        <taxon>Galdieria</taxon>
    </lineage>
</organism>
<dbReference type="GO" id="GO:0006284">
    <property type="term" value="P:base-excision repair"/>
    <property type="evidence" value="ECO:0007669"/>
    <property type="project" value="InterPro"/>
</dbReference>
<dbReference type="InterPro" id="IPR036895">
    <property type="entry name" value="Uracil-DNA_glycosylase-like_sf"/>
</dbReference>
<evidence type="ECO:0000256" key="3">
    <source>
        <dbReference type="ARBA" id="ARBA00022763"/>
    </source>
</evidence>
<dbReference type="GO" id="GO:0005634">
    <property type="term" value="C:nucleus"/>
    <property type="evidence" value="ECO:0007669"/>
    <property type="project" value="UniProtKB-SubCell"/>
</dbReference>
<protein>
    <recommendedName>
        <fullName evidence="8">Uracil-DNA glycosylase-like domain-containing protein</fullName>
    </recommendedName>
</protein>
<dbReference type="OrthoDB" id="408702at2759"/>
<dbReference type="InterPro" id="IPR005122">
    <property type="entry name" value="Uracil-DNA_glycosylase-like"/>
</dbReference>
<gene>
    <name evidence="9" type="ORF">GpartN1_g7541.t1</name>
</gene>
<feature type="domain" description="Uracil-DNA glycosylase-like" evidence="8">
    <location>
        <begin position="65"/>
        <end position="237"/>
    </location>
</feature>
<dbReference type="GO" id="GO:0003677">
    <property type="term" value="F:DNA binding"/>
    <property type="evidence" value="ECO:0007669"/>
    <property type="project" value="UniProtKB-KW"/>
</dbReference>
<dbReference type="PANTHER" id="PTHR13235:SF2">
    <property type="entry name" value="SINGLE-STRAND SELECTIVE MONOFUNCTIONAL URACIL DNA GLYCOSYLASE"/>
    <property type="match status" value="1"/>
</dbReference>
<evidence type="ECO:0000256" key="1">
    <source>
        <dbReference type="ARBA" id="ARBA00004123"/>
    </source>
</evidence>
<dbReference type="GO" id="GO:0000703">
    <property type="term" value="F:oxidized pyrimidine nucleobase lesion DNA N-glycosylase activity"/>
    <property type="evidence" value="ECO:0007669"/>
    <property type="project" value="TreeGrafter"/>
</dbReference>
<evidence type="ECO:0000256" key="4">
    <source>
        <dbReference type="ARBA" id="ARBA00022801"/>
    </source>
</evidence>
<keyword evidence="10" id="KW-1185">Reference proteome</keyword>
<comment type="subcellular location">
    <subcellularLocation>
        <location evidence="1">Nucleus</location>
    </subcellularLocation>
</comment>
<reference evidence="9" key="1">
    <citation type="journal article" date="2022" name="Proc. Natl. Acad. Sci. U.S.A.">
        <title>Life cycle and functional genomics of the unicellular red alga Galdieria for elucidating algal and plant evolution and industrial use.</title>
        <authorList>
            <person name="Hirooka S."/>
            <person name="Itabashi T."/>
            <person name="Ichinose T.M."/>
            <person name="Onuma R."/>
            <person name="Fujiwara T."/>
            <person name="Yamashita S."/>
            <person name="Jong L.W."/>
            <person name="Tomita R."/>
            <person name="Iwane A.H."/>
            <person name="Miyagishima S.Y."/>
        </authorList>
    </citation>
    <scope>NUCLEOTIDE SEQUENCE</scope>
    <source>
        <strain evidence="9">NBRC 102759</strain>
    </source>
</reference>
<dbReference type="FunFam" id="3.40.470.10:FF:000005">
    <property type="entry name" value="Single-strand selective monofunctional uracil DNA glycosylase"/>
    <property type="match status" value="1"/>
</dbReference>
<dbReference type="CDD" id="cd19374">
    <property type="entry name" value="UDG-F3_SMUG1-like"/>
    <property type="match status" value="1"/>
</dbReference>
<dbReference type="PANTHER" id="PTHR13235">
    <property type="entry name" value="SINGLE-STRAND SELECTIVE MONOFUNCTIONAL URACIL DNA GLYCOSYLASE"/>
    <property type="match status" value="1"/>
</dbReference>
<dbReference type="InterPro" id="IPR039134">
    <property type="entry name" value="SMUG1"/>
</dbReference>
<dbReference type="SUPFAM" id="SSF52141">
    <property type="entry name" value="Uracil-DNA glycosylase-like"/>
    <property type="match status" value="1"/>
</dbReference>
<evidence type="ECO:0000256" key="5">
    <source>
        <dbReference type="ARBA" id="ARBA00023125"/>
    </source>
</evidence>
<dbReference type="Pfam" id="PF03167">
    <property type="entry name" value="UDG"/>
    <property type="match status" value="1"/>
</dbReference>
<name>A0A9C7Q4U3_9RHOD</name>
<proteinExistence type="inferred from homology"/>
<keyword evidence="7" id="KW-0539">Nucleus</keyword>
<comment type="caution">
    <text evidence="9">The sequence shown here is derived from an EMBL/GenBank/DDBJ whole genome shotgun (WGS) entry which is preliminary data.</text>
</comment>
<keyword evidence="6" id="KW-0234">DNA repair</keyword>
<comment type="similarity">
    <text evidence="2">Belongs to the uracil-DNA glycosylase (UDG) superfamily. SMUG1 family.</text>
</comment>
<accession>A0A9C7Q4U3</accession>
<evidence type="ECO:0000313" key="10">
    <source>
        <dbReference type="Proteomes" id="UP001061958"/>
    </source>
</evidence>
<evidence type="ECO:0000256" key="6">
    <source>
        <dbReference type="ARBA" id="ARBA00023204"/>
    </source>
</evidence>
<dbReference type="Proteomes" id="UP001061958">
    <property type="component" value="Unassembled WGS sequence"/>
</dbReference>
<evidence type="ECO:0000259" key="8">
    <source>
        <dbReference type="Pfam" id="PF03167"/>
    </source>
</evidence>
<dbReference type="EMBL" id="BQMJ01000074">
    <property type="protein sequence ID" value="GJQ15750.1"/>
    <property type="molecule type" value="Genomic_DNA"/>
</dbReference>
<reference evidence="9" key="2">
    <citation type="submission" date="2022-01" db="EMBL/GenBank/DDBJ databases">
        <authorList>
            <person name="Hirooka S."/>
            <person name="Miyagishima S.Y."/>
        </authorList>
    </citation>
    <scope>NUCLEOTIDE SEQUENCE</scope>
    <source>
        <strain evidence="9">NBRC 102759</strain>
    </source>
</reference>
<evidence type="ECO:0000256" key="7">
    <source>
        <dbReference type="ARBA" id="ARBA00023242"/>
    </source>
</evidence>
<keyword evidence="3" id="KW-0227">DNA damage</keyword>
<keyword evidence="5" id="KW-0238">DNA-binding</keyword>
<dbReference type="AlphaFoldDB" id="A0A9C7Q4U3"/>
<sequence>MGKTPKNVFPCSMLHKTPGAERLLEWESALVKDLKNLCFPLPVCYQYSPLEYAWPLHKEYVCRYFLPTARVLFVGMNPGPFGMVQSGIPFGDVTIVKEWLHIHGELLKEALPEQVHPKRPILGLQCPRREVSGQRFWGWARQGWKTSESFFSWAFVYNYCPLSFMSRSGKNITPDQLIRDTSRSELLDRCNSCLLKLVDYMKPVVVLGLGKFSYQVCCDVVGRMCEVGMLPHPSPAHPKSGSYWSQWWTVAHDIQKQCQQRNIQVF</sequence>
<evidence type="ECO:0000256" key="2">
    <source>
        <dbReference type="ARBA" id="ARBA00007889"/>
    </source>
</evidence>
<dbReference type="GO" id="GO:0017065">
    <property type="term" value="F:single-strand selective uracil DNA N-glycosylase activity"/>
    <property type="evidence" value="ECO:0007669"/>
    <property type="project" value="InterPro"/>
</dbReference>
<evidence type="ECO:0000313" key="9">
    <source>
        <dbReference type="EMBL" id="GJQ15750.1"/>
    </source>
</evidence>
<dbReference type="Gene3D" id="3.40.470.10">
    <property type="entry name" value="Uracil-DNA glycosylase-like domain"/>
    <property type="match status" value="1"/>
</dbReference>